<feature type="domain" description="Myb/SANT-like DNA-binding" evidence="2">
    <location>
        <begin position="391"/>
        <end position="468"/>
    </location>
</feature>
<proteinExistence type="predicted"/>
<feature type="region of interest" description="Disordered" evidence="1">
    <location>
        <begin position="504"/>
        <end position="559"/>
    </location>
</feature>
<protein>
    <recommendedName>
        <fullName evidence="2">Myb/SANT-like DNA-binding domain-containing protein</fullName>
    </recommendedName>
</protein>
<feature type="compositionally biased region" description="Low complexity" evidence="1">
    <location>
        <begin position="202"/>
        <end position="214"/>
    </location>
</feature>
<evidence type="ECO:0000313" key="3">
    <source>
        <dbReference type="EMBL" id="CAL1581722.1"/>
    </source>
</evidence>
<feature type="region of interest" description="Disordered" evidence="1">
    <location>
        <begin position="66"/>
        <end position="92"/>
    </location>
</feature>
<reference evidence="3 4" key="1">
    <citation type="submission" date="2024-04" db="EMBL/GenBank/DDBJ databases">
        <authorList>
            <person name="Waldvogel A.-M."/>
            <person name="Schoenle A."/>
        </authorList>
    </citation>
    <scope>NUCLEOTIDE SEQUENCE [LARGE SCALE GENOMIC DNA]</scope>
</reference>
<dbReference type="Proteomes" id="UP001497482">
    <property type="component" value="Chromosome 15"/>
</dbReference>
<sequence length="605" mass="67375">MTMELQELRDQLRSSNLKMCGSRRGLLFVKLPQTLVPPLPQTLGLLALRQSEKALPCLAWWRGKRRSEEAPDPGKSTVTLTTRSGRHDPPSDSALRDQLLLGLREGPLAQALKVYARRNPDEDFAALRKEALLLDSEYGPASSEVTCSAVNKQYASPRPLPDELWKDQLKREIMEEVKAQMKGLSREIVTELRQFQAPPMHNQPTSPRTNPRRTPYNDRDERGVAKTLVEVKKGRLPVRVCNPHPYSVTINRFERLGRLFSVEAGDVHGVDDLSLSLVEDGVVEVALVNFAEAQMNVERPPGVVDLGERADLSEPQQEQLRALLAKWGKVFAQHEEDFGRANIVQHRIPTGNADPVRERYRPVPPLLYKEVGNSKMPKAKSKSVGAQPVRRKKNFSSSELEVLLLEVTRRKTTLFSSLSAGCTNTNKKEAWEAVWRAVDAVSGEGRTIEEVRKKWFDLKSETKRNIAKHRRETQRTGGGAANTMLSDLDQRIGAIIGETALSGVPSTESLDTDLGPCATRSSPPCAAAIPVESEDEVPQRDPDPEPTEPSCSRSTRTRASPRLRLLSDAVLHNQEKIAESLDKIASTLGTISQTLLDLHKQLTNK</sequence>
<feature type="region of interest" description="Disordered" evidence="1">
    <location>
        <begin position="194"/>
        <end position="219"/>
    </location>
</feature>
<keyword evidence="4" id="KW-1185">Reference proteome</keyword>
<name>A0AAV2K0M0_KNICA</name>
<organism evidence="3 4">
    <name type="scientific">Knipowitschia caucasica</name>
    <name type="common">Caucasian dwarf goby</name>
    <name type="synonym">Pomatoschistus caucasicus</name>
    <dbReference type="NCBI Taxonomy" id="637954"/>
    <lineage>
        <taxon>Eukaryota</taxon>
        <taxon>Metazoa</taxon>
        <taxon>Chordata</taxon>
        <taxon>Craniata</taxon>
        <taxon>Vertebrata</taxon>
        <taxon>Euteleostomi</taxon>
        <taxon>Actinopterygii</taxon>
        <taxon>Neopterygii</taxon>
        <taxon>Teleostei</taxon>
        <taxon>Neoteleostei</taxon>
        <taxon>Acanthomorphata</taxon>
        <taxon>Gobiaria</taxon>
        <taxon>Gobiiformes</taxon>
        <taxon>Gobioidei</taxon>
        <taxon>Gobiidae</taxon>
        <taxon>Gobiinae</taxon>
        <taxon>Knipowitschia</taxon>
    </lineage>
</organism>
<dbReference type="AlphaFoldDB" id="A0AAV2K0M0"/>
<dbReference type="Pfam" id="PF13873">
    <property type="entry name" value="Myb_DNA-bind_5"/>
    <property type="match status" value="1"/>
</dbReference>
<dbReference type="InterPro" id="IPR028002">
    <property type="entry name" value="Myb_DNA-bind_5"/>
</dbReference>
<evidence type="ECO:0000259" key="2">
    <source>
        <dbReference type="Pfam" id="PF13873"/>
    </source>
</evidence>
<gene>
    <name evidence="3" type="ORF">KC01_LOCUS12457</name>
</gene>
<evidence type="ECO:0000313" key="4">
    <source>
        <dbReference type="Proteomes" id="UP001497482"/>
    </source>
</evidence>
<dbReference type="PANTHER" id="PTHR23098">
    <property type="entry name" value="AGAP001331-PA-RELATED"/>
    <property type="match status" value="1"/>
</dbReference>
<accession>A0AAV2K0M0</accession>
<dbReference type="GO" id="GO:0005634">
    <property type="term" value="C:nucleus"/>
    <property type="evidence" value="ECO:0007669"/>
    <property type="project" value="TreeGrafter"/>
</dbReference>
<dbReference type="EMBL" id="OZ035837">
    <property type="protein sequence ID" value="CAL1581722.1"/>
    <property type="molecule type" value="Genomic_DNA"/>
</dbReference>
<evidence type="ECO:0000256" key="1">
    <source>
        <dbReference type="SAM" id="MobiDB-lite"/>
    </source>
</evidence>
<dbReference type="PANTHER" id="PTHR23098:SF16">
    <property type="entry name" value="REGULATORY PROTEIN ZESTE"/>
    <property type="match status" value="1"/>
</dbReference>